<dbReference type="EMBL" id="WTYZ01000001">
    <property type="protein sequence ID" value="MXO82958.1"/>
    <property type="molecule type" value="Genomic_DNA"/>
</dbReference>
<organism evidence="3 4">
    <name type="scientific">Pontixanthobacter aestiaquae</name>
    <dbReference type="NCBI Taxonomy" id="1509367"/>
    <lineage>
        <taxon>Bacteria</taxon>
        <taxon>Pseudomonadati</taxon>
        <taxon>Pseudomonadota</taxon>
        <taxon>Alphaproteobacteria</taxon>
        <taxon>Sphingomonadales</taxon>
        <taxon>Erythrobacteraceae</taxon>
        <taxon>Pontixanthobacter</taxon>
    </lineage>
</organism>
<accession>A0A844Z5C6</accession>
<dbReference type="AlphaFoldDB" id="A0A844Z5C6"/>
<feature type="transmembrane region" description="Helical" evidence="2">
    <location>
        <begin position="31"/>
        <end position="53"/>
    </location>
</feature>
<evidence type="ECO:0000256" key="1">
    <source>
        <dbReference type="SAM" id="MobiDB-lite"/>
    </source>
</evidence>
<keyword evidence="4" id="KW-1185">Reference proteome</keyword>
<proteinExistence type="predicted"/>
<keyword evidence="2" id="KW-0812">Transmembrane</keyword>
<evidence type="ECO:0000313" key="4">
    <source>
        <dbReference type="Proteomes" id="UP000460290"/>
    </source>
</evidence>
<keyword evidence="2" id="KW-0472">Membrane</keyword>
<name>A0A844Z5C6_9SPHN</name>
<dbReference type="Proteomes" id="UP000460290">
    <property type="component" value="Unassembled WGS sequence"/>
</dbReference>
<gene>
    <name evidence="3" type="ORF">GRI35_06210</name>
</gene>
<sequence>MNAPLSPDAAAILDALKPERVGLSAKVQADLWVKLGIAAFSFLIIGGFSFIMLQISQAASTANTNSEKIDKLTENITMLVVASQNMQNELTQRGGWMDGQDLYSEQSRLKDQEHDQRLDALEARSGQ</sequence>
<evidence type="ECO:0000256" key="2">
    <source>
        <dbReference type="SAM" id="Phobius"/>
    </source>
</evidence>
<protein>
    <submittedName>
        <fullName evidence="3">Uncharacterized protein</fullName>
    </submittedName>
</protein>
<reference evidence="3 4" key="1">
    <citation type="submission" date="2019-12" db="EMBL/GenBank/DDBJ databases">
        <title>Genomic-based taxomic classification of the family Erythrobacteraceae.</title>
        <authorList>
            <person name="Xu L."/>
        </authorList>
    </citation>
    <scope>NUCLEOTIDE SEQUENCE [LARGE SCALE GENOMIC DNA]</scope>
    <source>
        <strain evidence="3 4">KCTC 42006</strain>
    </source>
</reference>
<comment type="caution">
    <text evidence="3">The sequence shown here is derived from an EMBL/GenBank/DDBJ whole genome shotgun (WGS) entry which is preliminary data.</text>
</comment>
<evidence type="ECO:0000313" key="3">
    <source>
        <dbReference type="EMBL" id="MXO82958.1"/>
    </source>
</evidence>
<dbReference type="OrthoDB" id="9840213at2"/>
<feature type="region of interest" description="Disordered" evidence="1">
    <location>
        <begin position="107"/>
        <end position="127"/>
    </location>
</feature>
<keyword evidence="2" id="KW-1133">Transmembrane helix</keyword>
<dbReference type="RefSeq" id="WP_160613352.1">
    <property type="nucleotide sequence ID" value="NZ_JAUFQM010000001.1"/>
</dbReference>